<organism evidence="2 3">
    <name type="scientific">Bifidobacterium vespertilionis</name>
    <dbReference type="NCBI Taxonomy" id="2562524"/>
    <lineage>
        <taxon>Bacteria</taxon>
        <taxon>Bacillati</taxon>
        <taxon>Actinomycetota</taxon>
        <taxon>Actinomycetes</taxon>
        <taxon>Bifidobacteriales</taxon>
        <taxon>Bifidobacteriaceae</taxon>
        <taxon>Bifidobacterium</taxon>
    </lineage>
</organism>
<accession>A0A5J5DVU8</accession>
<dbReference type="OrthoDB" id="3230671at2"/>
<comment type="caution">
    <text evidence="2">The sequence shown here is derived from an EMBL/GenBank/DDBJ whole genome shotgun (WGS) entry which is preliminary data.</text>
</comment>
<evidence type="ECO:0000313" key="4">
    <source>
        <dbReference type="Proteomes" id="UP000374630"/>
    </source>
</evidence>
<evidence type="ECO:0000313" key="1">
    <source>
        <dbReference type="EMBL" id="KAA8820961.1"/>
    </source>
</evidence>
<proteinExistence type="predicted"/>
<keyword evidence="4" id="KW-1185">Reference proteome</keyword>
<evidence type="ECO:0000313" key="2">
    <source>
        <dbReference type="EMBL" id="KAA8822783.1"/>
    </source>
</evidence>
<sequence length="176" mass="19815">MKRTSGSPKKSGRVSDRQIAILERSVQAGSISASDYEKTWANYRQCVVDKGQPEPELDRYSNGLYAQRGLTGSSEKVGAFSAVSVPCHTAEVLYVAMVYNVQIGNPNLYQDPYVQFVDCLQRAEVVPKSYTAEDFQRERRSDEFSYNKRDPKVRACEVASNMAVGYQDDVYQDVGW</sequence>
<evidence type="ECO:0000313" key="3">
    <source>
        <dbReference type="Proteomes" id="UP000345527"/>
    </source>
</evidence>
<dbReference type="EMBL" id="RZNZ01000006">
    <property type="protein sequence ID" value="KAA8820961.1"/>
    <property type="molecule type" value="Genomic_DNA"/>
</dbReference>
<gene>
    <name evidence="2" type="ORF">EM848_07980</name>
    <name evidence="1" type="ORF">EMO90_05725</name>
</gene>
<dbReference type="RefSeq" id="WP_150354407.1">
    <property type="nucleotide sequence ID" value="NZ_RZNZ01000006.1"/>
</dbReference>
<protein>
    <submittedName>
        <fullName evidence="2">Uncharacterized protein</fullName>
    </submittedName>
</protein>
<dbReference type="Proteomes" id="UP000345527">
    <property type="component" value="Unassembled WGS sequence"/>
</dbReference>
<dbReference type="Proteomes" id="UP000374630">
    <property type="component" value="Unassembled WGS sequence"/>
</dbReference>
<dbReference type="EMBL" id="RZOA01000015">
    <property type="protein sequence ID" value="KAA8822783.1"/>
    <property type="molecule type" value="Genomic_DNA"/>
</dbReference>
<name>A0A5J5DVU8_9BIFI</name>
<dbReference type="AlphaFoldDB" id="A0A5J5DVU8"/>
<reference evidence="3 4" key="1">
    <citation type="journal article" date="2019" name="Syst. Appl. Microbiol.">
        <title>Characterization of Bifidobacterium species in feaces of the Egyptian fruit bat: Description of B. vespertilionis sp. nov. and B. rousetti sp. nov.</title>
        <authorList>
            <person name="Modesto M."/>
            <person name="Satti M."/>
            <person name="Watanabe K."/>
            <person name="Puglisi E."/>
            <person name="Morelli L."/>
            <person name="Huang C.-H."/>
            <person name="Liou J.-S."/>
            <person name="Miyashita M."/>
            <person name="Tamura T."/>
            <person name="Saito S."/>
            <person name="Mori K."/>
            <person name="Huang L."/>
            <person name="Sciavilla P."/>
            <person name="Sandri C."/>
            <person name="Spiezio C."/>
            <person name="Vitali F."/>
            <person name="Cavalieri D."/>
            <person name="Perpetuini G."/>
            <person name="Tofalo R."/>
            <person name="Bonetti A."/>
            <person name="Arita M."/>
            <person name="Mattarelli P."/>
        </authorList>
    </citation>
    <scope>NUCLEOTIDE SEQUENCE [LARGE SCALE GENOMIC DNA]</scope>
    <source>
        <strain evidence="1 4">RST16</strain>
        <strain evidence="2 3">RST8</strain>
    </source>
</reference>